<dbReference type="InterPro" id="IPR035906">
    <property type="entry name" value="MetI-like_sf"/>
</dbReference>
<dbReference type="CDD" id="cd06261">
    <property type="entry name" value="TM_PBP2"/>
    <property type="match status" value="1"/>
</dbReference>
<keyword evidence="4 7" id="KW-0812">Transmembrane</keyword>
<evidence type="ECO:0000256" key="4">
    <source>
        <dbReference type="ARBA" id="ARBA00022692"/>
    </source>
</evidence>
<dbReference type="Proteomes" id="UP000294682">
    <property type="component" value="Unassembled WGS sequence"/>
</dbReference>
<evidence type="ECO:0000313" key="10">
    <source>
        <dbReference type="Proteomes" id="UP000294682"/>
    </source>
</evidence>
<keyword evidence="6 7" id="KW-0472">Membrane</keyword>
<evidence type="ECO:0000259" key="8">
    <source>
        <dbReference type="PROSITE" id="PS50928"/>
    </source>
</evidence>
<evidence type="ECO:0000313" key="9">
    <source>
        <dbReference type="EMBL" id="TCL44118.1"/>
    </source>
</evidence>
<comment type="caution">
    <text evidence="9">The sequence shown here is derived from an EMBL/GenBank/DDBJ whole genome shotgun (WGS) entry which is preliminary data.</text>
</comment>
<dbReference type="PROSITE" id="PS50928">
    <property type="entry name" value="ABC_TM1"/>
    <property type="match status" value="1"/>
</dbReference>
<sequence>MGDRRTTGEKIFAVFNTIFLVILAVVFILPVWHVAMSSISDPDVLQANSQLALKPLGEATLGGFKFVLDNPNILRAYGNTVIYVAGATLFAMAITILAAYGLSRKDLFFRKPLLFLLTFTMIFSGGLIPTYMIVRNLNLIDTMWALIIPGTVSVYNIIVMRTSFAAIPDALTEAAKIDGAGHLRILFQIVLPVSKAVLAVIVLFYAIKNWNAWFNASIYLQRRRDLFPLQLTLREIILQTSNNSIVSENSDPTAIDRFRPLVKYCTIMISIIPMLVIYPFVQKYFVSGVMIGSIKG</sequence>
<dbReference type="EMBL" id="SLUK01000003">
    <property type="protein sequence ID" value="TCL44118.1"/>
    <property type="molecule type" value="Genomic_DNA"/>
</dbReference>
<dbReference type="SUPFAM" id="SSF161098">
    <property type="entry name" value="MetI-like"/>
    <property type="match status" value="1"/>
</dbReference>
<comment type="subcellular location">
    <subcellularLocation>
        <location evidence="1">Cell membrane</location>
        <topology evidence="1">Multi-pass membrane protein</topology>
    </subcellularLocation>
</comment>
<dbReference type="PANTHER" id="PTHR43744">
    <property type="entry name" value="ABC TRANSPORTER PERMEASE PROTEIN MG189-RELATED-RELATED"/>
    <property type="match status" value="1"/>
</dbReference>
<dbReference type="AlphaFoldDB" id="A0A9X8UK71"/>
<keyword evidence="5 7" id="KW-1133">Transmembrane helix</keyword>
<accession>A0A9X8UK71</accession>
<feature type="transmembrane region" description="Helical" evidence="7">
    <location>
        <begin position="185"/>
        <end position="207"/>
    </location>
</feature>
<dbReference type="RefSeq" id="WP_079698971.1">
    <property type="nucleotide sequence ID" value="NZ_JADNAH010000026.1"/>
</dbReference>
<keyword evidence="3" id="KW-1003">Cell membrane</keyword>
<evidence type="ECO:0000256" key="5">
    <source>
        <dbReference type="ARBA" id="ARBA00022989"/>
    </source>
</evidence>
<keyword evidence="10" id="KW-1185">Reference proteome</keyword>
<organism evidence="9 10">
    <name type="scientific">Harryflintia acetispora</name>
    <dbReference type="NCBI Taxonomy" id="1849041"/>
    <lineage>
        <taxon>Bacteria</taxon>
        <taxon>Bacillati</taxon>
        <taxon>Bacillota</taxon>
        <taxon>Clostridia</taxon>
        <taxon>Eubacteriales</taxon>
        <taxon>Oscillospiraceae</taxon>
        <taxon>Harryflintia</taxon>
    </lineage>
</organism>
<dbReference type="Gene3D" id="1.10.3720.10">
    <property type="entry name" value="MetI-like"/>
    <property type="match status" value="1"/>
</dbReference>
<reference evidence="9 10" key="1">
    <citation type="submission" date="2019-03" db="EMBL/GenBank/DDBJ databases">
        <title>Genomic Encyclopedia of Type Strains, Phase IV (KMG-IV): sequencing the most valuable type-strain genomes for metagenomic binning, comparative biology and taxonomic classification.</title>
        <authorList>
            <person name="Goeker M."/>
        </authorList>
    </citation>
    <scope>NUCLEOTIDE SEQUENCE [LARGE SCALE GENOMIC DNA]</scope>
    <source>
        <strain evidence="9 10">DSM 100433</strain>
    </source>
</reference>
<evidence type="ECO:0000256" key="2">
    <source>
        <dbReference type="ARBA" id="ARBA00022448"/>
    </source>
</evidence>
<gene>
    <name evidence="9" type="ORF">EDD78_103156</name>
</gene>
<proteinExistence type="predicted"/>
<evidence type="ECO:0000256" key="3">
    <source>
        <dbReference type="ARBA" id="ARBA00022475"/>
    </source>
</evidence>
<keyword evidence="2" id="KW-0813">Transport</keyword>
<feature type="transmembrane region" description="Helical" evidence="7">
    <location>
        <begin position="81"/>
        <end position="102"/>
    </location>
</feature>
<dbReference type="InterPro" id="IPR000515">
    <property type="entry name" value="MetI-like"/>
</dbReference>
<dbReference type="GO" id="GO:0005886">
    <property type="term" value="C:plasma membrane"/>
    <property type="evidence" value="ECO:0007669"/>
    <property type="project" value="UniProtKB-SubCell"/>
</dbReference>
<evidence type="ECO:0000256" key="7">
    <source>
        <dbReference type="SAM" id="Phobius"/>
    </source>
</evidence>
<evidence type="ECO:0000256" key="6">
    <source>
        <dbReference type="ARBA" id="ARBA00023136"/>
    </source>
</evidence>
<feature type="domain" description="ABC transmembrane type-1" evidence="8">
    <location>
        <begin position="77"/>
        <end position="280"/>
    </location>
</feature>
<dbReference type="OrthoDB" id="153186at2"/>
<evidence type="ECO:0000256" key="1">
    <source>
        <dbReference type="ARBA" id="ARBA00004651"/>
    </source>
</evidence>
<feature type="transmembrane region" description="Helical" evidence="7">
    <location>
        <begin position="261"/>
        <end position="281"/>
    </location>
</feature>
<feature type="transmembrane region" description="Helical" evidence="7">
    <location>
        <begin position="12"/>
        <end position="35"/>
    </location>
</feature>
<dbReference type="PANTHER" id="PTHR43744:SF9">
    <property type="entry name" value="POLYGALACTURONAN_RHAMNOGALACTURONAN TRANSPORT SYSTEM PERMEASE PROTEIN YTCP"/>
    <property type="match status" value="1"/>
</dbReference>
<feature type="transmembrane region" description="Helical" evidence="7">
    <location>
        <begin position="114"/>
        <end position="134"/>
    </location>
</feature>
<protein>
    <submittedName>
        <fullName evidence="9">Aldouronate transport system permease protein</fullName>
    </submittedName>
</protein>
<feature type="transmembrane region" description="Helical" evidence="7">
    <location>
        <begin position="146"/>
        <end position="164"/>
    </location>
</feature>
<dbReference type="GO" id="GO:0055085">
    <property type="term" value="P:transmembrane transport"/>
    <property type="evidence" value="ECO:0007669"/>
    <property type="project" value="InterPro"/>
</dbReference>
<name>A0A9X8UK71_9FIRM</name>